<name>A0A9P8UBQ5_9PEZI</name>
<dbReference type="AlphaFoldDB" id="A0A9P8UBQ5"/>
<dbReference type="GeneID" id="70137413"/>
<proteinExistence type="predicted"/>
<keyword evidence="2" id="KW-0472">Membrane</keyword>
<keyword evidence="4" id="KW-1185">Reference proteome</keyword>
<reference evidence="3" key="1">
    <citation type="journal article" date="2021" name="Nat. Commun.">
        <title>Genetic determinants of endophytism in the Arabidopsis root mycobiome.</title>
        <authorList>
            <person name="Mesny F."/>
            <person name="Miyauchi S."/>
            <person name="Thiergart T."/>
            <person name="Pickel B."/>
            <person name="Atanasova L."/>
            <person name="Karlsson M."/>
            <person name="Huettel B."/>
            <person name="Barry K.W."/>
            <person name="Haridas S."/>
            <person name="Chen C."/>
            <person name="Bauer D."/>
            <person name="Andreopoulos W."/>
            <person name="Pangilinan J."/>
            <person name="LaButti K."/>
            <person name="Riley R."/>
            <person name="Lipzen A."/>
            <person name="Clum A."/>
            <person name="Drula E."/>
            <person name="Henrissat B."/>
            <person name="Kohler A."/>
            <person name="Grigoriev I.V."/>
            <person name="Martin F.M."/>
            <person name="Hacquard S."/>
        </authorList>
    </citation>
    <scope>NUCLEOTIDE SEQUENCE</scope>
    <source>
        <strain evidence="3">MPI-SDFR-AT-0073</strain>
    </source>
</reference>
<sequence length="324" mass="36023">MDPISIIGGVGAIVGIIEITCKVISNIRAYHSRHNYEDSVVMLSILSQLVAFKTSLAYIRDCWQLSTPDQPYSPSPDLDIILLCCKTLIDKLDSIVLDLGVSPEIELLTNSGFDRRRKELLMLQDMIDRQTTALTLLITSSNLPTHREQQSILNNSFTRQLLRHVVKDSDSLRAQYDNASVHTEYVDDLSRASAEFQFDSILMHSSPYERVLNFSLTDTFRRNILGRVRPPKAAPDESMTSSIAGRPTRSQSEGNISAGSAFGASGFQTPSTLVDDVARANTQPSSVREGQRNLPYIPPSRRSSSTPAWPLMGLTWDSTKAFTR</sequence>
<accession>A0A9P8UBQ5</accession>
<gene>
    <name evidence="3" type="ORF">BKA67DRAFT_665209</name>
</gene>
<evidence type="ECO:0000313" key="3">
    <source>
        <dbReference type="EMBL" id="KAH6643396.1"/>
    </source>
</evidence>
<feature type="region of interest" description="Disordered" evidence="1">
    <location>
        <begin position="279"/>
        <end position="307"/>
    </location>
</feature>
<feature type="transmembrane region" description="Helical" evidence="2">
    <location>
        <begin position="6"/>
        <end position="27"/>
    </location>
</feature>
<dbReference type="Proteomes" id="UP000758603">
    <property type="component" value="Unassembled WGS sequence"/>
</dbReference>
<evidence type="ECO:0000313" key="4">
    <source>
        <dbReference type="Proteomes" id="UP000758603"/>
    </source>
</evidence>
<organism evidence="3 4">
    <name type="scientific">Truncatella angustata</name>
    <dbReference type="NCBI Taxonomy" id="152316"/>
    <lineage>
        <taxon>Eukaryota</taxon>
        <taxon>Fungi</taxon>
        <taxon>Dikarya</taxon>
        <taxon>Ascomycota</taxon>
        <taxon>Pezizomycotina</taxon>
        <taxon>Sordariomycetes</taxon>
        <taxon>Xylariomycetidae</taxon>
        <taxon>Amphisphaeriales</taxon>
        <taxon>Sporocadaceae</taxon>
        <taxon>Truncatella</taxon>
    </lineage>
</organism>
<keyword evidence="2" id="KW-1133">Transmembrane helix</keyword>
<dbReference type="OrthoDB" id="5817230at2759"/>
<feature type="region of interest" description="Disordered" evidence="1">
    <location>
        <begin position="228"/>
        <end position="263"/>
    </location>
</feature>
<feature type="compositionally biased region" description="Polar residues" evidence="1">
    <location>
        <begin position="238"/>
        <end position="258"/>
    </location>
</feature>
<protein>
    <submittedName>
        <fullName evidence="3">Uncharacterized protein</fullName>
    </submittedName>
</protein>
<dbReference type="EMBL" id="JAGPXC010000013">
    <property type="protein sequence ID" value="KAH6643396.1"/>
    <property type="molecule type" value="Genomic_DNA"/>
</dbReference>
<keyword evidence="2" id="KW-0812">Transmembrane</keyword>
<dbReference type="RefSeq" id="XP_045951326.1">
    <property type="nucleotide sequence ID" value="XM_046108522.1"/>
</dbReference>
<comment type="caution">
    <text evidence="3">The sequence shown here is derived from an EMBL/GenBank/DDBJ whole genome shotgun (WGS) entry which is preliminary data.</text>
</comment>
<evidence type="ECO:0000256" key="1">
    <source>
        <dbReference type="SAM" id="MobiDB-lite"/>
    </source>
</evidence>
<evidence type="ECO:0000256" key="2">
    <source>
        <dbReference type="SAM" id="Phobius"/>
    </source>
</evidence>